<evidence type="ECO:0000256" key="11">
    <source>
        <dbReference type="ARBA" id="ARBA00022989"/>
    </source>
</evidence>
<keyword evidence="5 18" id="KW-0812">Transmembrane</keyword>
<dbReference type="PROSITE" id="PS00211">
    <property type="entry name" value="ABC_TRANSPORTER_1"/>
    <property type="match status" value="1"/>
</dbReference>
<dbReference type="AlphaFoldDB" id="A0A9N9S2C5"/>
<evidence type="ECO:0000256" key="18">
    <source>
        <dbReference type="SAM" id="Phobius"/>
    </source>
</evidence>
<dbReference type="GO" id="GO:0006813">
    <property type="term" value="P:potassium ion transport"/>
    <property type="evidence" value="ECO:0007669"/>
    <property type="project" value="UniProtKB-KW"/>
</dbReference>
<dbReference type="GO" id="GO:0015421">
    <property type="term" value="F:ABC-type oligopeptide transporter activity"/>
    <property type="evidence" value="ECO:0007669"/>
    <property type="project" value="TreeGrafter"/>
</dbReference>
<evidence type="ECO:0000256" key="16">
    <source>
        <dbReference type="ARBA" id="ARBA00041416"/>
    </source>
</evidence>
<dbReference type="FunFam" id="3.40.50.300:FF:000205">
    <property type="entry name" value="ABC transporter B family member 4"/>
    <property type="match status" value="1"/>
</dbReference>
<dbReference type="Gene3D" id="1.20.1560.10">
    <property type="entry name" value="ABC transporter type 1, transmembrane domain"/>
    <property type="match status" value="1"/>
</dbReference>
<evidence type="ECO:0000313" key="21">
    <source>
        <dbReference type="EMBL" id="CAG9809539.1"/>
    </source>
</evidence>
<evidence type="ECO:0000256" key="2">
    <source>
        <dbReference type="ARBA" id="ARBA00007577"/>
    </source>
</evidence>
<dbReference type="SMART" id="SM00382">
    <property type="entry name" value="AAA"/>
    <property type="match status" value="1"/>
</dbReference>
<evidence type="ECO:0000256" key="9">
    <source>
        <dbReference type="ARBA" id="ARBA00022946"/>
    </source>
</evidence>
<dbReference type="Pfam" id="PF00664">
    <property type="entry name" value="ABC_membrane"/>
    <property type="match status" value="1"/>
</dbReference>
<dbReference type="InterPro" id="IPR011527">
    <property type="entry name" value="ABC1_TM_dom"/>
</dbReference>
<dbReference type="GO" id="GO:0005524">
    <property type="term" value="F:ATP binding"/>
    <property type="evidence" value="ECO:0007669"/>
    <property type="project" value="UniProtKB-KW"/>
</dbReference>
<dbReference type="OrthoDB" id="6500128at2759"/>
<dbReference type="PANTHER" id="PTHR43394:SF17">
    <property type="entry name" value="MITOCHONDRIAL POTASSIUM CHANNEL ATP-BINDING SUBUNIT"/>
    <property type="match status" value="1"/>
</dbReference>
<protein>
    <recommendedName>
        <fullName evidence="15">Mitochondrial potassium channel ATP-binding subunit</fullName>
    </recommendedName>
    <alternativeName>
        <fullName evidence="17">ATP-binding cassette sub-family B member 8, mitochondrial</fullName>
    </alternativeName>
    <alternativeName>
        <fullName evidence="16">Mitochondrial sulfonylurea-receptor</fullName>
    </alternativeName>
</protein>
<keyword evidence="9" id="KW-0809">Transit peptide</keyword>
<dbReference type="GO" id="GO:0005743">
    <property type="term" value="C:mitochondrial inner membrane"/>
    <property type="evidence" value="ECO:0007669"/>
    <property type="project" value="UniProtKB-SubCell"/>
</dbReference>
<dbReference type="GO" id="GO:0090374">
    <property type="term" value="P:oligopeptide export from mitochondrion"/>
    <property type="evidence" value="ECO:0007669"/>
    <property type="project" value="TreeGrafter"/>
</dbReference>
<proteinExistence type="inferred from homology"/>
<keyword evidence="7" id="KW-0999">Mitochondrion inner membrane</keyword>
<dbReference type="PANTHER" id="PTHR43394">
    <property type="entry name" value="ATP-DEPENDENT PERMEASE MDL1, MITOCHONDRIAL"/>
    <property type="match status" value="1"/>
</dbReference>
<comment type="similarity">
    <text evidence="2">Belongs to the ABC transporter superfamily. ABCB family. Multidrug resistance exporter (TC 3.A.1.201) subfamily.</text>
</comment>
<dbReference type="InterPro" id="IPR003593">
    <property type="entry name" value="AAA+_ATPase"/>
</dbReference>
<organism evidence="21 22">
    <name type="scientific">Chironomus riparius</name>
    <dbReference type="NCBI Taxonomy" id="315576"/>
    <lineage>
        <taxon>Eukaryota</taxon>
        <taxon>Metazoa</taxon>
        <taxon>Ecdysozoa</taxon>
        <taxon>Arthropoda</taxon>
        <taxon>Hexapoda</taxon>
        <taxon>Insecta</taxon>
        <taxon>Pterygota</taxon>
        <taxon>Neoptera</taxon>
        <taxon>Endopterygota</taxon>
        <taxon>Diptera</taxon>
        <taxon>Nematocera</taxon>
        <taxon>Chironomoidea</taxon>
        <taxon>Chironomidae</taxon>
        <taxon>Chironominae</taxon>
        <taxon>Chironomus</taxon>
    </lineage>
</organism>
<feature type="transmembrane region" description="Helical" evidence="18">
    <location>
        <begin position="251"/>
        <end position="278"/>
    </location>
</feature>
<name>A0A9N9S2C5_9DIPT</name>
<dbReference type="SUPFAM" id="SSF52540">
    <property type="entry name" value="P-loop containing nucleoside triphosphate hydrolases"/>
    <property type="match status" value="1"/>
</dbReference>
<evidence type="ECO:0000256" key="15">
    <source>
        <dbReference type="ARBA" id="ARBA00040439"/>
    </source>
</evidence>
<evidence type="ECO:0000259" key="20">
    <source>
        <dbReference type="PROSITE" id="PS50929"/>
    </source>
</evidence>
<dbReference type="PROSITE" id="PS50893">
    <property type="entry name" value="ABC_TRANSPORTER_2"/>
    <property type="match status" value="1"/>
</dbReference>
<feature type="domain" description="ABC transmembrane type-1" evidence="20">
    <location>
        <begin position="112"/>
        <end position="403"/>
    </location>
</feature>
<evidence type="ECO:0000256" key="6">
    <source>
        <dbReference type="ARBA" id="ARBA00022741"/>
    </source>
</evidence>
<evidence type="ECO:0000256" key="17">
    <source>
        <dbReference type="ARBA" id="ARBA00042968"/>
    </source>
</evidence>
<evidence type="ECO:0000256" key="12">
    <source>
        <dbReference type="ARBA" id="ARBA00023065"/>
    </source>
</evidence>
<keyword evidence="8" id="KW-0067">ATP-binding</keyword>
<dbReference type="InterPro" id="IPR027417">
    <property type="entry name" value="P-loop_NTPase"/>
</dbReference>
<keyword evidence="22" id="KW-1185">Reference proteome</keyword>
<dbReference type="Gene3D" id="3.40.50.300">
    <property type="entry name" value="P-loop containing nucleotide triphosphate hydrolases"/>
    <property type="match status" value="1"/>
</dbReference>
<feature type="transmembrane region" description="Helical" evidence="18">
    <location>
        <begin position="165"/>
        <end position="185"/>
    </location>
</feature>
<evidence type="ECO:0000259" key="19">
    <source>
        <dbReference type="PROSITE" id="PS50893"/>
    </source>
</evidence>
<evidence type="ECO:0000256" key="4">
    <source>
        <dbReference type="ARBA" id="ARBA00022538"/>
    </source>
</evidence>
<accession>A0A9N9S2C5</accession>
<keyword evidence="3" id="KW-0813">Transport</keyword>
<dbReference type="CDD" id="cd18574">
    <property type="entry name" value="ABC_6TM_ABCB8_like"/>
    <property type="match status" value="1"/>
</dbReference>
<keyword evidence="6" id="KW-0547">Nucleotide-binding</keyword>
<gene>
    <name evidence="21" type="ORF">CHIRRI_LOCUS12360</name>
</gene>
<dbReference type="InterPro" id="IPR036640">
    <property type="entry name" value="ABC1_TM_sf"/>
</dbReference>
<dbReference type="FunFam" id="1.20.1560.10:FF:000016">
    <property type="entry name" value="ATP-binding cassette sub-family B member 8, mitochondrial"/>
    <property type="match status" value="1"/>
</dbReference>
<keyword evidence="4" id="KW-0633">Potassium transport</keyword>
<feature type="transmembrane region" description="Helical" evidence="18">
    <location>
        <begin position="108"/>
        <end position="126"/>
    </location>
</feature>
<reference evidence="21" key="2">
    <citation type="submission" date="2022-10" db="EMBL/GenBank/DDBJ databases">
        <authorList>
            <consortium name="ENA_rothamsted_submissions"/>
            <consortium name="culmorum"/>
            <person name="King R."/>
        </authorList>
    </citation>
    <scope>NUCLEOTIDE SEQUENCE</scope>
</reference>
<dbReference type="InterPro" id="IPR017871">
    <property type="entry name" value="ABC_transporter-like_CS"/>
</dbReference>
<dbReference type="EMBL" id="OU895879">
    <property type="protein sequence ID" value="CAG9809539.1"/>
    <property type="molecule type" value="Genomic_DNA"/>
</dbReference>
<dbReference type="Pfam" id="PF00005">
    <property type="entry name" value="ABC_tran"/>
    <property type="match status" value="1"/>
</dbReference>
<keyword evidence="14 18" id="KW-0472">Membrane</keyword>
<dbReference type="InterPro" id="IPR003439">
    <property type="entry name" value="ABC_transporter-like_ATP-bd"/>
</dbReference>
<evidence type="ECO:0000256" key="8">
    <source>
        <dbReference type="ARBA" id="ARBA00022840"/>
    </source>
</evidence>
<comment type="subcellular location">
    <subcellularLocation>
        <location evidence="1">Mitochondrion inner membrane</location>
        <topology evidence="1">Multi-pass membrane protein</topology>
    </subcellularLocation>
</comment>
<evidence type="ECO:0000313" key="22">
    <source>
        <dbReference type="Proteomes" id="UP001153620"/>
    </source>
</evidence>
<dbReference type="SUPFAM" id="SSF90123">
    <property type="entry name" value="ABC transporter transmembrane region"/>
    <property type="match status" value="1"/>
</dbReference>
<keyword evidence="11 18" id="KW-1133">Transmembrane helix</keyword>
<evidence type="ECO:0000256" key="13">
    <source>
        <dbReference type="ARBA" id="ARBA00023128"/>
    </source>
</evidence>
<dbReference type="GO" id="GO:0016887">
    <property type="term" value="F:ATP hydrolysis activity"/>
    <property type="evidence" value="ECO:0007669"/>
    <property type="project" value="InterPro"/>
</dbReference>
<dbReference type="InterPro" id="IPR039421">
    <property type="entry name" value="Type_1_exporter"/>
</dbReference>
<evidence type="ECO:0000256" key="10">
    <source>
        <dbReference type="ARBA" id="ARBA00022958"/>
    </source>
</evidence>
<evidence type="ECO:0000256" key="5">
    <source>
        <dbReference type="ARBA" id="ARBA00022692"/>
    </source>
</evidence>
<evidence type="ECO:0000256" key="7">
    <source>
        <dbReference type="ARBA" id="ARBA00022792"/>
    </source>
</evidence>
<keyword evidence="13" id="KW-0496">Mitochondrion</keyword>
<evidence type="ECO:0000256" key="3">
    <source>
        <dbReference type="ARBA" id="ARBA00022448"/>
    </source>
</evidence>
<evidence type="ECO:0000256" key="14">
    <source>
        <dbReference type="ARBA" id="ARBA00023136"/>
    </source>
</evidence>
<dbReference type="PROSITE" id="PS50929">
    <property type="entry name" value="ABC_TM1F"/>
    <property type="match status" value="1"/>
</dbReference>
<feature type="domain" description="ABC transporter" evidence="19">
    <location>
        <begin position="438"/>
        <end position="675"/>
    </location>
</feature>
<keyword evidence="12" id="KW-0406">Ion transport</keyword>
<dbReference type="Proteomes" id="UP001153620">
    <property type="component" value="Chromosome 3"/>
</dbReference>
<sequence>MLIRLVTSNIAFQHLKSSSIFKNPAIVRESLKDIFKYSKNSIKENLFIKNRKSKIPRLTFALGFLGTSVLIKNKLSVVKCESRVAELRINKEIKFEWKLFWSYLSKHIIKLLGAIAAALAVAYLNISIPSLLGQLINTLSKYAGDIHGTAKDFLNDATDPAFKLISSYLAQSAFTFIYIYLLSNIGEQMAMEIRRDLFQNILMQDIDFFDKNRSGELVNRISTDVQDFKSSFKQTISQGLRSVAQLIGGSISLFLISSQLACIALVSIPSAILIGSLLGRKLRELSKKSQAQNEKATSVCAEALGNIRTVKSCAAEHIELMFFEQEVEESKNLSQHLGIGIAMFQSLTNMFLNCMVLGTLYFGGHLMSTNSISAGELMAFLVASQNIQRSLAQGSILMGNVIRGLTAGARVFEYMIVEPKIDLISGRVIDDNDLKGEVRFENVNFSYPSRPDQVVLKDFSLTLKSGQTVALVGMSGSGKSTVAQLLERFYEPSSGAIYLDDIKLNELSPLWLRNDVIGYIDQQPILFACSILDNIRYGRENATVDEIIEVSKKSQSHDFIERLPDKYATQVGERGAQLSGGQRQRVSIARALIKEPIVLILDEATSALDSNSEAEVQKALDCAIVNRTTLIIAHRLSTIKNADLIVLIDNGRIKEKGTHDELMKKKGLYYDLVRQQERKESDDRSNG</sequence>
<evidence type="ECO:0000256" key="1">
    <source>
        <dbReference type="ARBA" id="ARBA00004448"/>
    </source>
</evidence>
<keyword evidence="10" id="KW-0630">Potassium</keyword>
<reference evidence="21" key="1">
    <citation type="submission" date="2022-01" db="EMBL/GenBank/DDBJ databases">
        <authorList>
            <person name="King R."/>
        </authorList>
    </citation>
    <scope>NUCLEOTIDE SEQUENCE</scope>
</reference>
<dbReference type="CDD" id="cd03249">
    <property type="entry name" value="ABC_MTABC3_MDL1_MDL2"/>
    <property type="match status" value="1"/>
</dbReference>